<comment type="function">
    <text evidence="8">Part of the ABC transporter complex PotABCD involved in spermidine/putrescine import. Responsible for energy coupling to the transport system.</text>
</comment>
<evidence type="ECO:0000256" key="4">
    <source>
        <dbReference type="ARBA" id="ARBA00022741"/>
    </source>
</evidence>
<keyword evidence="1 8" id="KW-0813">Transport</keyword>
<organism evidence="10 11">
    <name type="scientific">Breoghania corrubedonensis</name>
    <dbReference type="NCBI Taxonomy" id="665038"/>
    <lineage>
        <taxon>Bacteria</taxon>
        <taxon>Pseudomonadati</taxon>
        <taxon>Pseudomonadota</taxon>
        <taxon>Alphaproteobacteria</taxon>
        <taxon>Hyphomicrobiales</taxon>
        <taxon>Stappiaceae</taxon>
        <taxon>Breoghania</taxon>
    </lineage>
</organism>
<keyword evidence="7 8" id="KW-0472">Membrane</keyword>
<proteinExistence type="inferred from homology"/>
<dbReference type="OrthoDB" id="9802264at2"/>
<keyword evidence="4 8" id="KW-0547">Nucleotide-binding</keyword>
<dbReference type="InterPro" id="IPR005893">
    <property type="entry name" value="PotA-like"/>
</dbReference>
<dbReference type="PROSITE" id="PS50893">
    <property type="entry name" value="ABC_TRANSPORTER_2"/>
    <property type="match status" value="1"/>
</dbReference>
<reference evidence="10 11" key="1">
    <citation type="submission" date="2018-04" db="EMBL/GenBank/DDBJ databases">
        <title>Genomic Encyclopedia of Archaeal and Bacterial Type Strains, Phase II (KMG-II): from individual species to whole genera.</title>
        <authorList>
            <person name="Goeker M."/>
        </authorList>
    </citation>
    <scope>NUCLEOTIDE SEQUENCE [LARGE SCALE GENOMIC DNA]</scope>
    <source>
        <strain evidence="10 11">DSM 23382</strain>
    </source>
</reference>
<dbReference type="GO" id="GO:0015594">
    <property type="term" value="F:ABC-type putrescine transporter activity"/>
    <property type="evidence" value="ECO:0007669"/>
    <property type="project" value="InterPro"/>
</dbReference>
<dbReference type="PANTHER" id="PTHR42781">
    <property type="entry name" value="SPERMIDINE/PUTRESCINE IMPORT ATP-BINDING PROTEIN POTA"/>
    <property type="match status" value="1"/>
</dbReference>
<dbReference type="GO" id="GO:0005524">
    <property type="term" value="F:ATP binding"/>
    <property type="evidence" value="ECO:0007669"/>
    <property type="project" value="UniProtKB-KW"/>
</dbReference>
<comment type="catalytic activity">
    <reaction evidence="8">
        <text>ATP + H2O + polyamine-[polyamine-binding protein]Side 1 = ADP + phosphate + polyamineSide 2 + [polyamine-binding protein]Side 1.</text>
        <dbReference type="EC" id="7.6.2.11"/>
    </reaction>
</comment>
<evidence type="ECO:0000313" key="11">
    <source>
        <dbReference type="Proteomes" id="UP000244081"/>
    </source>
</evidence>
<dbReference type="EC" id="7.6.2.11" evidence="8"/>
<dbReference type="InterPro" id="IPR003439">
    <property type="entry name" value="ABC_transporter-like_ATP-bd"/>
</dbReference>
<keyword evidence="3" id="KW-0997">Cell inner membrane</keyword>
<accession>A0A2T5VF93</accession>
<keyword evidence="5 8" id="KW-0067">ATP-binding</keyword>
<protein>
    <recommendedName>
        <fullName evidence="8">Spermidine/putrescine import ATP-binding protein PotA</fullName>
        <ecNumber evidence="8">7.6.2.11</ecNumber>
    </recommendedName>
</protein>
<evidence type="ECO:0000256" key="3">
    <source>
        <dbReference type="ARBA" id="ARBA00022519"/>
    </source>
</evidence>
<dbReference type="InterPro" id="IPR003593">
    <property type="entry name" value="AAA+_ATPase"/>
</dbReference>
<keyword evidence="2 8" id="KW-1003">Cell membrane</keyword>
<evidence type="ECO:0000256" key="5">
    <source>
        <dbReference type="ARBA" id="ARBA00022840"/>
    </source>
</evidence>
<dbReference type="EMBL" id="QAYG01000001">
    <property type="protein sequence ID" value="PTW62418.1"/>
    <property type="molecule type" value="Genomic_DNA"/>
</dbReference>
<dbReference type="Gene3D" id="2.40.50.100">
    <property type="match status" value="1"/>
</dbReference>
<dbReference type="FunFam" id="3.40.50.300:FF:000133">
    <property type="entry name" value="Spermidine/putrescine import ATP-binding protein PotA"/>
    <property type="match status" value="1"/>
</dbReference>
<dbReference type="InterPro" id="IPR050093">
    <property type="entry name" value="ABC_SmlMolc_Importer"/>
</dbReference>
<dbReference type="CDD" id="cd03300">
    <property type="entry name" value="ABC_PotA_N"/>
    <property type="match status" value="1"/>
</dbReference>
<evidence type="ECO:0000256" key="1">
    <source>
        <dbReference type="ARBA" id="ARBA00022448"/>
    </source>
</evidence>
<dbReference type="SUPFAM" id="SSF52540">
    <property type="entry name" value="P-loop containing nucleoside triphosphate hydrolases"/>
    <property type="match status" value="1"/>
</dbReference>
<comment type="caution">
    <text evidence="10">The sequence shown here is derived from an EMBL/GenBank/DDBJ whole genome shotgun (WGS) entry which is preliminary data.</text>
</comment>
<dbReference type="InterPro" id="IPR017879">
    <property type="entry name" value="PotA_ATP-bd"/>
</dbReference>
<evidence type="ECO:0000313" key="10">
    <source>
        <dbReference type="EMBL" id="PTW62418.1"/>
    </source>
</evidence>
<dbReference type="Pfam" id="PF08402">
    <property type="entry name" value="TOBE_2"/>
    <property type="match status" value="1"/>
</dbReference>
<sequence length="419" mass="47319">MDWRIGPVEYPGPNVSPGRNEPLRWLITFSSHFDRGGDLAKKPIGPIRRTFAPWEDPEKRPFIEFRNVTKRFGSFTAVDNLSQTIYEREFFALLGGSGCGKTTLMRMLAGFEQPTEGEIFLDGQNLAGVPPYRRPVNMMFQSYALFPHMSVEANIAFGLKQDGFPKADIADRVKEMLRLVKLEPFGKRKPHQLSGGQRQRVALARSLAKRPKVLLLDEPLAALDKKLREETQFELMDLQMDLGMTFLIVTHDQEEAMTVADRIAVMDAGRIIQVATPSEIYESPNSRYVADFIGDINLIESKVVAKNGETTRLRATELDIEFDVAQTTDADIGDAVAFGIRPEKITVTMDKPDADFSVHAEIWDIGYLGDVSTLHCRTEDGHNLRAGIANVTRLVERPLTWDDKIWMTWRKDAGVILRH</sequence>
<dbReference type="GO" id="GO:0016887">
    <property type="term" value="F:ATP hydrolysis activity"/>
    <property type="evidence" value="ECO:0007669"/>
    <property type="project" value="InterPro"/>
</dbReference>
<dbReference type="SMART" id="SM00382">
    <property type="entry name" value="AAA"/>
    <property type="match status" value="1"/>
</dbReference>
<dbReference type="InterPro" id="IPR027417">
    <property type="entry name" value="P-loop_NTPase"/>
</dbReference>
<evidence type="ECO:0000259" key="9">
    <source>
        <dbReference type="PROSITE" id="PS50893"/>
    </source>
</evidence>
<dbReference type="GO" id="GO:0043190">
    <property type="term" value="C:ATP-binding cassette (ABC) transporter complex"/>
    <property type="evidence" value="ECO:0007669"/>
    <property type="project" value="InterPro"/>
</dbReference>
<gene>
    <name evidence="8" type="primary">potA</name>
    <name evidence="10" type="ORF">C8N35_101461</name>
</gene>
<comment type="subunit">
    <text evidence="8">The complex is composed of two ATP-binding proteins (PotA), two transmembrane proteins (PotB and PotC) and a solute-binding protein (PotD).</text>
</comment>
<dbReference type="InterPro" id="IPR013611">
    <property type="entry name" value="Transp-assoc_OB_typ2"/>
</dbReference>
<feature type="domain" description="ABC transporter" evidence="9">
    <location>
        <begin position="63"/>
        <end position="293"/>
    </location>
</feature>
<evidence type="ECO:0000256" key="7">
    <source>
        <dbReference type="ARBA" id="ARBA00023136"/>
    </source>
</evidence>
<comment type="similarity">
    <text evidence="8">Belongs to the ABC transporter superfamily. Spermidine/putrescine importer (TC 3.A.1.11.1) family.</text>
</comment>
<dbReference type="Proteomes" id="UP000244081">
    <property type="component" value="Unassembled WGS sequence"/>
</dbReference>
<dbReference type="InterPro" id="IPR017871">
    <property type="entry name" value="ABC_transporter-like_CS"/>
</dbReference>
<evidence type="ECO:0000256" key="8">
    <source>
        <dbReference type="RuleBase" id="RU364083"/>
    </source>
</evidence>
<keyword evidence="6 8" id="KW-1278">Translocase</keyword>
<dbReference type="AlphaFoldDB" id="A0A2T5VF93"/>
<evidence type="ECO:0000256" key="2">
    <source>
        <dbReference type="ARBA" id="ARBA00022475"/>
    </source>
</evidence>
<dbReference type="Gene3D" id="3.40.50.300">
    <property type="entry name" value="P-loop containing nucleotide triphosphate hydrolases"/>
    <property type="match status" value="1"/>
</dbReference>
<name>A0A2T5VF93_9HYPH</name>
<dbReference type="Pfam" id="PF00005">
    <property type="entry name" value="ABC_tran"/>
    <property type="match status" value="1"/>
</dbReference>
<evidence type="ECO:0000256" key="6">
    <source>
        <dbReference type="ARBA" id="ARBA00022967"/>
    </source>
</evidence>
<dbReference type="NCBIfam" id="TIGR01187">
    <property type="entry name" value="potA"/>
    <property type="match status" value="1"/>
</dbReference>
<dbReference type="InterPro" id="IPR008995">
    <property type="entry name" value="Mo/tungstate-bd_C_term_dom"/>
</dbReference>
<dbReference type="PANTHER" id="PTHR42781:SF5">
    <property type="entry name" value="PUTRESCINE TRANSPORT ATP-BINDING PROTEIN POTG"/>
    <property type="match status" value="1"/>
</dbReference>
<dbReference type="PROSITE" id="PS00211">
    <property type="entry name" value="ABC_TRANSPORTER_1"/>
    <property type="match status" value="1"/>
</dbReference>
<dbReference type="SUPFAM" id="SSF50331">
    <property type="entry name" value="MOP-like"/>
    <property type="match status" value="1"/>
</dbReference>
<keyword evidence="11" id="KW-1185">Reference proteome</keyword>